<dbReference type="Proteomes" id="UP000283512">
    <property type="component" value="Unassembled WGS sequence"/>
</dbReference>
<proteinExistence type="predicted"/>
<reference evidence="3 4" key="1">
    <citation type="submission" date="2018-08" db="EMBL/GenBank/DDBJ databases">
        <title>A genome reference for cultivated species of the human gut microbiota.</title>
        <authorList>
            <person name="Zou Y."/>
            <person name="Xue W."/>
            <person name="Luo G."/>
        </authorList>
    </citation>
    <scope>NUCLEOTIDE SEQUENCE [LARGE SCALE GENOMIC DNA]</scope>
    <source>
        <strain evidence="3 4">AM16-49B</strain>
    </source>
</reference>
<sequence>MEAHIQALRINRNPLNLVLGTKRKLGLRIGYMEAALKGFYLNSIETGVHPQKLTRLLSEEFHCVDTESTNGLLQFLTNEGDRVPYQIMLPYLLSSDNINEFETIIHKRFFGVERFVRQGNNLYRFVKYTEERRDPIIWINDLERGIDAWDMGILVNLARAAYEIGYITKGQAWEHIEQAGILCSEILRSPEEIDKSFLLGRAMQSEKIEDWDRLLSCYLLLDKHR</sequence>
<gene>
    <name evidence="3" type="ORF">DW190_12670</name>
    <name evidence="2" type="ORF">F2Y31_01485</name>
</gene>
<dbReference type="AlphaFoldDB" id="A0A414YR45"/>
<evidence type="ECO:0000313" key="3">
    <source>
        <dbReference type="EMBL" id="RHH89207.1"/>
    </source>
</evidence>
<feature type="domain" description="DUF1266" evidence="1">
    <location>
        <begin position="57"/>
        <end position="221"/>
    </location>
</feature>
<comment type="caution">
    <text evidence="3">The sequence shown here is derived from an EMBL/GenBank/DDBJ whole genome shotgun (WGS) entry which is preliminary data.</text>
</comment>
<dbReference type="InterPro" id="IPR009677">
    <property type="entry name" value="DUF1266"/>
</dbReference>
<reference evidence="2 5" key="2">
    <citation type="journal article" date="2019" name="Nat. Med.">
        <title>A library of human gut bacterial isolates paired with longitudinal multiomics data enables mechanistic microbiome research.</title>
        <authorList>
            <person name="Poyet M."/>
            <person name="Groussin M."/>
            <person name="Gibbons S.M."/>
            <person name="Avila-Pacheco J."/>
            <person name="Jiang X."/>
            <person name="Kearney S.M."/>
            <person name="Perrotta A.R."/>
            <person name="Berdy B."/>
            <person name="Zhao S."/>
            <person name="Lieberman T.D."/>
            <person name="Swanson P.K."/>
            <person name="Smith M."/>
            <person name="Roesemann S."/>
            <person name="Alexander J.E."/>
            <person name="Rich S.A."/>
            <person name="Livny J."/>
            <person name="Vlamakis H."/>
            <person name="Clish C."/>
            <person name="Bullock K."/>
            <person name="Deik A."/>
            <person name="Scott J."/>
            <person name="Pierce K.A."/>
            <person name="Xavier R.J."/>
            <person name="Alm E.J."/>
        </authorList>
    </citation>
    <scope>NUCLEOTIDE SEQUENCE [LARGE SCALE GENOMIC DNA]</scope>
    <source>
        <strain evidence="2 5">BIOML-A19</strain>
    </source>
</reference>
<evidence type="ECO:0000313" key="5">
    <source>
        <dbReference type="Proteomes" id="UP000368418"/>
    </source>
</evidence>
<dbReference type="EMBL" id="QRKD01000011">
    <property type="protein sequence ID" value="RHH89207.1"/>
    <property type="molecule type" value="Genomic_DNA"/>
</dbReference>
<protein>
    <submittedName>
        <fullName evidence="3">DUF1266 domain-containing protein</fullName>
    </submittedName>
</protein>
<accession>A0A414YR45</accession>
<evidence type="ECO:0000259" key="1">
    <source>
        <dbReference type="Pfam" id="PF06889"/>
    </source>
</evidence>
<evidence type="ECO:0000313" key="2">
    <source>
        <dbReference type="EMBL" id="KAA5503941.1"/>
    </source>
</evidence>
<dbReference type="EMBL" id="VVYD01000001">
    <property type="protein sequence ID" value="KAA5503941.1"/>
    <property type="molecule type" value="Genomic_DNA"/>
</dbReference>
<dbReference type="Pfam" id="PF06889">
    <property type="entry name" value="DUF1266"/>
    <property type="match status" value="1"/>
</dbReference>
<organism evidence="3 4">
    <name type="scientific">Bacteroides caccae</name>
    <dbReference type="NCBI Taxonomy" id="47678"/>
    <lineage>
        <taxon>Bacteria</taxon>
        <taxon>Pseudomonadati</taxon>
        <taxon>Bacteroidota</taxon>
        <taxon>Bacteroidia</taxon>
        <taxon>Bacteroidales</taxon>
        <taxon>Bacteroidaceae</taxon>
        <taxon>Bacteroides</taxon>
    </lineage>
</organism>
<evidence type="ECO:0000313" key="4">
    <source>
        <dbReference type="Proteomes" id="UP000283512"/>
    </source>
</evidence>
<name>A0A414YR45_9BACE</name>
<dbReference type="Proteomes" id="UP000368418">
    <property type="component" value="Unassembled WGS sequence"/>
</dbReference>
<dbReference type="RefSeq" id="WP_122118895.1">
    <property type="nucleotide sequence ID" value="NZ_CACRTB010000007.1"/>
</dbReference>